<keyword evidence="15" id="KW-1185">Reference proteome</keyword>
<evidence type="ECO:0000256" key="10">
    <source>
        <dbReference type="ARBA" id="ARBA00047816"/>
    </source>
</evidence>
<evidence type="ECO:0000256" key="2">
    <source>
        <dbReference type="ARBA" id="ARBA00010581"/>
    </source>
</evidence>
<feature type="transmembrane region" description="Helical" evidence="12">
    <location>
        <begin position="25"/>
        <end position="49"/>
    </location>
</feature>
<dbReference type="AlphaFoldDB" id="A0A346XZR7"/>
<dbReference type="GO" id="GO:0005886">
    <property type="term" value="C:plasma membrane"/>
    <property type="evidence" value="ECO:0007669"/>
    <property type="project" value="UniProtKB-SubCell"/>
</dbReference>
<feature type="transmembrane region" description="Helical" evidence="12">
    <location>
        <begin position="137"/>
        <end position="160"/>
    </location>
</feature>
<dbReference type="InterPro" id="IPR000298">
    <property type="entry name" value="Cyt_c_oxidase-like_su3"/>
</dbReference>
<protein>
    <recommendedName>
        <fullName evidence="3">cytochrome-c oxidase</fullName>
        <ecNumber evidence="3">7.1.1.9</ecNumber>
    </recommendedName>
    <alternativeName>
        <fullName evidence="8">Cytochrome aa3 subunit 3</fullName>
    </alternativeName>
    <alternativeName>
        <fullName evidence="9">Cytochrome c oxidase polypeptide III</fullName>
    </alternativeName>
</protein>
<dbReference type="FunFam" id="1.20.120.80:FF:000001">
    <property type="entry name" value="Cytochrome (Ubi)quinol oxidase subunit III"/>
    <property type="match status" value="1"/>
</dbReference>
<evidence type="ECO:0000256" key="5">
    <source>
        <dbReference type="ARBA" id="ARBA00022692"/>
    </source>
</evidence>
<dbReference type="InterPro" id="IPR035973">
    <property type="entry name" value="Cyt_c_oxidase_su3-like_sf"/>
</dbReference>
<name>A0A346XZR7_9ACTN</name>
<feature type="domain" description="Heme-copper oxidase subunit III family profile" evidence="13">
    <location>
        <begin position="1"/>
        <end position="201"/>
    </location>
</feature>
<evidence type="ECO:0000313" key="14">
    <source>
        <dbReference type="EMBL" id="AXV07714.1"/>
    </source>
</evidence>
<dbReference type="PROSITE" id="PS50253">
    <property type="entry name" value="COX3"/>
    <property type="match status" value="1"/>
</dbReference>
<keyword evidence="5 11" id="KW-0812">Transmembrane</keyword>
<reference evidence="14 15" key="1">
    <citation type="submission" date="2018-09" db="EMBL/GenBank/DDBJ databases">
        <title>Complete genome sequence of Euzebya sp. DY32-46 isolated from seawater of Pacific Ocean.</title>
        <authorList>
            <person name="Xu L."/>
            <person name="Wu Y.-H."/>
            <person name="Xu X.-W."/>
        </authorList>
    </citation>
    <scope>NUCLEOTIDE SEQUENCE [LARGE SCALE GENOMIC DNA]</scope>
    <source>
        <strain evidence="14 15">DY32-46</strain>
    </source>
</reference>
<dbReference type="GO" id="GO:0019646">
    <property type="term" value="P:aerobic electron transport chain"/>
    <property type="evidence" value="ECO:0007669"/>
    <property type="project" value="InterPro"/>
</dbReference>
<dbReference type="InterPro" id="IPR024791">
    <property type="entry name" value="Cyt_c/ubiquinol_Oxase_su3"/>
</dbReference>
<comment type="similarity">
    <text evidence="2 11">Belongs to the cytochrome c oxidase subunit 3 family.</text>
</comment>
<accession>A0A346XZR7</accession>
<evidence type="ECO:0000256" key="8">
    <source>
        <dbReference type="ARBA" id="ARBA00031400"/>
    </source>
</evidence>
<evidence type="ECO:0000256" key="9">
    <source>
        <dbReference type="ARBA" id="ARBA00031625"/>
    </source>
</evidence>
<proteinExistence type="inferred from homology"/>
<dbReference type="RefSeq" id="WP_114592165.1">
    <property type="nucleotide sequence ID" value="NZ_CAXIBR010000114.1"/>
</dbReference>
<dbReference type="InterPro" id="IPR013833">
    <property type="entry name" value="Cyt_c_oxidase_su3_a-hlx"/>
</dbReference>
<dbReference type="SUPFAM" id="SSF81452">
    <property type="entry name" value="Cytochrome c oxidase subunit III-like"/>
    <property type="match status" value="1"/>
</dbReference>
<dbReference type="PANTHER" id="PTHR11403">
    <property type="entry name" value="CYTOCHROME C OXIDASE SUBUNIT III"/>
    <property type="match status" value="1"/>
</dbReference>
<keyword evidence="7 12" id="KW-0472">Membrane</keyword>
<evidence type="ECO:0000259" key="13">
    <source>
        <dbReference type="PROSITE" id="PS50253"/>
    </source>
</evidence>
<dbReference type="GO" id="GO:0004129">
    <property type="term" value="F:cytochrome-c oxidase activity"/>
    <property type="evidence" value="ECO:0007669"/>
    <property type="project" value="UniProtKB-EC"/>
</dbReference>
<comment type="catalytic activity">
    <reaction evidence="10">
        <text>4 Fe(II)-[cytochrome c] + O2 + 8 H(+)(in) = 4 Fe(III)-[cytochrome c] + 2 H2O + 4 H(+)(out)</text>
        <dbReference type="Rhea" id="RHEA:11436"/>
        <dbReference type="Rhea" id="RHEA-COMP:10350"/>
        <dbReference type="Rhea" id="RHEA-COMP:14399"/>
        <dbReference type="ChEBI" id="CHEBI:15377"/>
        <dbReference type="ChEBI" id="CHEBI:15378"/>
        <dbReference type="ChEBI" id="CHEBI:15379"/>
        <dbReference type="ChEBI" id="CHEBI:29033"/>
        <dbReference type="ChEBI" id="CHEBI:29034"/>
        <dbReference type="EC" id="7.1.1.9"/>
    </reaction>
</comment>
<feature type="transmembrane region" description="Helical" evidence="12">
    <location>
        <begin position="180"/>
        <end position="199"/>
    </location>
</feature>
<sequence length="202" mass="22179">MAADTAHADAGHHPPTSLGISNEKLGMWTFIGSECLFFGALIATYLLYLNRTNDGPTALDIFDIPFTSASTFILLMSSLGMVLALDALQRNDMRGFRVWTLTTALLGAVFLSGQIYEFTIFVEEGFKLETSPFSASFFVLTGFHGIHVTIGVVMLLALWALSLGGKFGPEKSETVELIGLYWHFVDIVWIVIFTVIYLIPVG</sequence>
<evidence type="ECO:0000256" key="7">
    <source>
        <dbReference type="ARBA" id="ARBA00023136"/>
    </source>
</evidence>
<dbReference type="EC" id="7.1.1.9" evidence="3"/>
<evidence type="ECO:0000256" key="6">
    <source>
        <dbReference type="ARBA" id="ARBA00022989"/>
    </source>
</evidence>
<comment type="subcellular location">
    <subcellularLocation>
        <location evidence="1 11">Cell membrane</location>
        <topology evidence="1 11">Multi-pass membrane protein</topology>
    </subcellularLocation>
</comment>
<evidence type="ECO:0000256" key="12">
    <source>
        <dbReference type="SAM" id="Phobius"/>
    </source>
</evidence>
<feature type="transmembrane region" description="Helical" evidence="12">
    <location>
        <begin position="96"/>
        <end position="116"/>
    </location>
</feature>
<evidence type="ECO:0000313" key="15">
    <source>
        <dbReference type="Proteomes" id="UP000264006"/>
    </source>
</evidence>
<evidence type="ECO:0000256" key="3">
    <source>
        <dbReference type="ARBA" id="ARBA00012949"/>
    </source>
</evidence>
<evidence type="ECO:0000256" key="4">
    <source>
        <dbReference type="ARBA" id="ARBA00022475"/>
    </source>
</evidence>
<dbReference type="OrthoDB" id="9810850at2"/>
<dbReference type="Proteomes" id="UP000264006">
    <property type="component" value="Chromosome"/>
</dbReference>
<keyword evidence="4" id="KW-1003">Cell membrane</keyword>
<dbReference type="Pfam" id="PF00510">
    <property type="entry name" value="COX3"/>
    <property type="match status" value="1"/>
</dbReference>
<dbReference type="EMBL" id="CP031165">
    <property type="protein sequence ID" value="AXV07714.1"/>
    <property type="molecule type" value="Genomic_DNA"/>
</dbReference>
<dbReference type="Gene3D" id="1.20.120.80">
    <property type="entry name" value="Cytochrome c oxidase, subunit III, four-helix bundle"/>
    <property type="match status" value="1"/>
</dbReference>
<dbReference type="KEGG" id="euz:DVS28_a3035"/>
<feature type="transmembrane region" description="Helical" evidence="12">
    <location>
        <begin position="61"/>
        <end position="84"/>
    </location>
</feature>
<dbReference type="PANTHER" id="PTHR11403:SF2">
    <property type="entry name" value="CYTOCHROME BO(3) UBIQUINOL OXIDASE SUBUNIT 3"/>
    <property type="match status" value="1"/>
</dbReference>
<gene>
    <name evidence="14" type="ORF">DVS28_a3035</name>
</gene>
<keyword evidence="6 12" id="KW-1133">Transmembrane helix</keyword>
<organism evidence="14 15">
    <name type="scientific">Euzebya pacifica</name>
    <dbReference type="NCBI Taxonomy" id="1608957"/>
    <lineage>
        <taxon>Bacteria</taxon>
        <taxon>Bacillati</taxon>
        <taxon>Actinomycetota</taxon>
        <taxon>Nitriliruptoria</taxon>
        <taxon>Euzebyales</taxon>
    </lineage>
</organism>
<evidence type="ECO:0000256" key="11">
    <source>
        <dbReference type="RuleBase" id="RU003376"/>
    </source>
</evidence>
<evidence type="ECO:0000256" key="1">
    <source>
        <dbReference type="ARBA" id="ARBA00004651"/>
    </source>
</evidence>